<gene>
    <name evidence="1" type="ORF">HMPREF9997_02317</name>
</gene>
<evidence type="ECO:0000313" key="2">
    <source>
        <dbReference type="Proteomes" id="UP000010445"/>
    </source>
</evidence>
<evidence type="ECO:0000313" key="1">
    <source>
        <dbReference type="EMBL" id="EKX88201.1"/>
    </source>
</evidence>
<dbReference type="AlphaFoldDB" id="L1MB80"/>
<name>L1MB80_9CORY</name>
<organism evidence="1 2">
    <name type="scientific">Corynebacterium durum F0235</name>
    <dbReference type="NCBI Taxonomy" id="1035195"/>
    <lineage>
        <taxon>Bacteria</taxon>
        <taxon>Bacillati</taxon>
        <taxon>Actinomycetota</taxon>
        <taxon>Actinomycetes</taxon>
        <taxon>Mycobacteriales</taxon>
        <taxon>Corynebacteriaceae</taxon>
        <taxon>Corynebacterium</taxon>
    </lineage>
</organism>
<dbReference type="Proteomes" id="UP000010445">
    <property type="component" value="Unassembled WGS sequence"/>
</dbReference>
<sequence length="158" mass="18208">MELKTNKPSYPLYSGDIDDEYSAALLNHIILAANHASRDWTRAAVLINQVVSEDKGLVGAMFCPFIVGDGQRFLGKWMSDDQSNEITRIVEKWQHRIGKSGYTNWSAIFIGVEKSDNSQYKRIWIPEYRSDYGKWHIADSDEVNWWAFHEGFSDKPAF</sequence>
<dbReference type="EMBL" id="AMEM01000039">
    <property type="protein sequence ID" value="EKX88201.1"/>
    <property type="molecule type" value="Genomic_DNA"/>
</dbReference>
<accession>L1MB80</accession>
<comment type="caution">
    <text evidence="1">The sequence shown here is derived from an EMBL/GenBank/DDBJ whole genome shotgun (WGS) entry which is preliminary data.</text>
</comment>
<keyword evidence="2" id="KW-1185">Reference proteome</keyword>
<dbReference type="RefSeq" id="WP_006062127.1">
    <property type="nucleotide sequence ID" value="NZ_KB290823.1"/>
</dbReference>
<proteinExistence type="predicted"/>
<dbReference type="PATRIC" id="fig|1035195.3.peg.2071"/>
<protein>
    <submittedName>
        <fullName evidence="1">Uncharacterized protein</fullName>
    </submittedName>
</protein>
<dbReference type="STRING" id="1035195.HMPREF9997_02317"/>
<reference evidence="1 2" key="1">
    <citation type="submission" date="2012-05" db="EMBL/GenBank/DDBJ databases">
        <authorList>
            <person name="Weinstock G."/>
            <person name="Sodergren E."/>
            <person name="Lobos E.A."/>
            <person name="Fulton L."/>
            <person name="Fulton R."/>
            <person name="Courtney L."/>
            <person name="Fronick C."/>
            <person name="O'Laughlin M."/>
            <person name="Godfrey J."/>
            <person name="Wilson R.M."/>
            <person name="Miner T."/>
            <person name="Farmer C."/>
            <person name="Delehaunty K."/>
            <person name="Cordes M."/>
            <person name="Minx P."/>
            <person name="Tomlinson C."/>
            <person name="Chen J."/>
            <person name="Wollam A."/>
            <person name="Pepin K.H."/>
            <person name="Bhonagiri V."/>
            <person name="Zhang X."/>
            <person name="Suruliraj S."/>
            <person name="Warren W."/>
            <person name="Mitreva M."/>
            <person name="Mardis E.R."/>
            <person name="Wilson R.K."/>
        </authorList>
    </citation>
    <scope>NUCLEOTIDE SEQUENCE [LARGE SCALE GENOMIC DNA]</scope>
    <source>
        <strain evidence="1 2">F0235</strain>
    </source>
</reference>
<dbReference type="HOGENOM" id="CLU_1666445_0_0_11"/>